<dbReference type="PANTHER" id="PTHR24126">
    <property type="entry name" value="ANKYRIN REPEAT, PH AND SEC7 DOMAIN CONTAINING PROTEIN SECG-RELATED"/>
    <property type="match status" value="1"/>
</dbReference>
<reference evidence="4 5" key="1">
    <citation type="submission" date="2019-08" db="EMBL/GenBank/DDBJ databases">
        <authorList>
            <person name="Alioto T."/>
            <person name="Alioto T."/>
            <person name="Gomez Garrido J."/>
        </authorList>
    </citation>
    <scope>NUCLEOTIDE SEQUENCE [LARGE SCALE GENOMIC DNA]</scope>
</reference>
<keyword evidence="5" id="KW-1185">Reference proteome</keyword>
<gene>
    <name evidence="4" type="ORF">CINCED_3A009794</name>
</gene>
<dbReference type="Pfam" id="PF12796">
    <property type="entry name" value="Ank_2"/>
    <property type="match status" value="1"/>
</dbReference>
<feature type="repeat" description="ANK" evidence="3">
    <location>
        <begin position="65"/>
        <end position="97"/>
    </location>
</feature>
<keyword evidence="2 3" id="KW-0040">ANK repeat</keyword>
<evidence type="ECO:0000313" key="4">
    <source>
        <dbReference type="EMBL" id="VVC42942.1"/>
    </source>
</evidence>
<dbReference type="PROSITE" id="PS50088">
    <property type="entry name" value="ANK_REPEAT"/>
    <property type="match status" value="1"/>
</dbReference>
<dbReference type="PANTHER" id="PTHR24126:SF14">
    <property type="entry name" value="ANK_REP_REGION DOMAIN-CONTAINING PROTEIN"/>
    <property type="match status" value="1"/>
</dbReference>
<evidence type="ECO:0000256" key="2">
    <source>
        <dbReference type="ARBA" id="ARBA00023043"/>
    </source>
</evidence>
<name>A0A5E4NDZ9_9HEMI</name>
<dbReference type="SMART" id="SM00248">
    <property type="entry name" value="ANK"/>
    <property type="match status" value="3"/>
</dbReference>
<dbReference type="Gene3D" id="1.25.40.20">
    <property type="entry name" value="Ankyrin repeat-containing domain"/>
    <property type="match status" value="2"/>
</dbReference>
<organism evidence="4 5">
    <name type="scientific">Cinara cedri</name>
    <dbReference type="NCBI Taxonomy" id="506608"/>
    <lineage>
        <taxon>Eukaryota</taxon>
        <taxon>Metazoa</taxon>
        <taxon>Ecdysozoa</taxon>
        <taxon>Arthropoda</taxon>
        <taxon>Hexapoda</taxon>
        <taxon>Insecta</taxon>
        <taxon>Pterygota</taxon>
        <taxon>Neoptera</taxon>
        <taxon>Paraneoptera</taxon>
        <taxon>Hemiptera</taxon>
        <taxon>Sternorrhyncha</taxon>
        <taxon>Aphidomorpha</taxon>
        <taxon>Aphidoidea</taxon>
        <taxon>Aphididae</taxon>
        <taxon>Lachninae</taxon>
        <taxon>Cinara</taxon>
    </lineage>
</organism>
<dbReference type="InterPro" id="IPR002110">
    <property type="entry name" value="Ankyrin_rpt"/>
</dbReference>
<dbReference type="InterPro" id="IPR036770">
    <property type="entry name" value="Ankyrin_rpt-contain_sf"/>
</dbReference>
<evidence type="ECO:0000256" key="1">
    <source>
        <dbReference type="ARBA" id="ARBA00022737"/>
    </source>
</evidence>
<evidence type="ECO:0000256" key="3">
    <source>
        <dbReference type="PROSITE-ProRule" id="PRU00023"/>
    </source>
</evidence>
<accession>A0A5E4NDZ9</accession>
<dbReference type="AlphaFoldDB" id="A0A5E4NDZ9"/>
<dbReference type="EMBL" id="CABPRJ010002073">
    <property type="protein sequence ID" value="VVC42942.1"/>
    <property type="molecule type" value="Genomic_DNA"/>
</dbReference>
<dbReference type="Proteomes" id="UP000325440">
    <property type="component" value="Unassembled WGS sequence"/>
</dbReference>
<dbReference type="OrthoDB" id="194358at2759"/>
<dbReference type="PROSITE" id="PS50297">
    <property type="entry name" value="ANK_REP_REGION"/>
    <property type="match status" value="1"/>
</dbReference>
<evidence type="ECO:0000313" key="5">
    <source>
        <dbReference type="Proteomes" id="UP000325440"/>
    </source>
</evidence>
<keyword evidence="1" id="KW-0677">Repeat</keyword>
<sequence length="374" mass="42832">MLINDQNQNLNSIDKKILDFYRKERFPLHYCIRNGKPEHFYHVFRDFIADCDGDKKYIINERDYNLNTPLHIAVLSLNLGIVEHLLRHEANPNVKNAVNSTPLHIAAHRDKDGSIVQCLLGHRNKANPKHKVNPKLRNIIGSTALHVAVFCKNLKAIEHFFSYNNGAKVFLNIPNNCGETPLDLAKKNQDVLDFINDQRKLIAYHMVTYPLRHSPFMHLANNVIVDINNILLDDKSLILTGLIDCFNRPKIHPLMLDTIRYSIECGARIFKMDGNGKSMMSILVGIKDDKQRRSICNTLEAYKDSLCIEKEKSCVEEMPDGSAKEQMRQLLKKWQSGVELYQYIKGIFADSRLHDLQVHGVMSKTSTSPVCNDS</sequence>
<proteinExistence type="predicted"/>
<dbReference type="SUPFAM" id="SSF48403">
    <property type="entry name" value="Ankyrin repeat"/>
    <property type="match status" value="1"/>
</dbReference>
<protein>
    <submittedName>
        <fullName evidence="4">Ankyrin repeat-containing domain,Ankyrin repeat</fullName>
    </submittedName>
</protein>